<organism evidence="2 3">
    <name type="scientific">Aquimixticola soesokkakensis</name>
    <dbReference type="NCBI Taxonomy" id="1519096"/>
    <lineage>
        <taxon>Bacteria</taxon>
        <taxon>Pseudomonadati</taxon>
        <taxon>Pseudomonadota</taxon>
        <taxon>Alphaproteobacteria</taxon>
        <taxon>Rhodobacterales</taxon>
        <taxon>Paracoccaceae</taxon>
        <taxon>Aquimixticola</taxon>
    </lineage>
</organism>
<feature type="chain" id="PRO_5012961050" description="Lipoprotein" evidence="1">
    <location>
        <begin position="20"/>
        <end position="48"/>
    </location>
</feature>
<name>A0A1Y5SK88_9RHOB</name>
<dbReference type="PROSITE" id="PS51257">
    <property type="entry name" value="PROKAR_LIPOPROTEIN"/>
    <property type="match status" value="1"/>
</dbReference>
<evidence type="ECO:0000313" key="3">
    <source>
        <dbReference type="Proteomes" id="UP000193862"/>
    </source>
</evidence>
<evidence type="ECO:0008006" key="4">
    <source>
        <dbReference type="Google" id="ProtNLM"/>
    </source>
</evidence>
<dbReference type="RefSeq" id="WP_159453220.1">
    <property type="nucleotide sequence ID" value="NZ_FWFS01000005.1"/>
</dbReference>
<keyword evidence="1" id="KW-0732">Signal</keyword>
<proteinExistence type="predicted"/>
<feature type="signal peptide" evidence="1">
    <location>
        <begin position="1"/>
        <end position="19"/>
    </location>
</feature>
<dbReference type="Proteomes" id="UP000193862">
    <property type="component" value="Unassembled WGS sequence"/>
</dbReference>
<evidence type="ECO:0000313" key="2">
    <source>
        <dbReference type="EMBL" id="SLN42575.1"/>
    </source>
</evidence>
<sequence>MKTPALAAALLALTMAACAPIPESAPVPSEPEFVDPGPYIIEVPPAAL</sequence>
<dbReference type="AlphaFoldDB" id="A0A1Y5SK88"/>
<keyword evidence="3" id="KW-1185">Reference proteome</keyword>
<protein>
    <recommendedName>
        <fullName evidence="4">Lipoprotein</fullName>
    </recommendedName>
</protein>
<gene>
    <name evidence="2" type="ORF">AQS8620_01703</name>
</gene>
<evidence type="ECO:0000256" key="1">
    <source>
        <dbReference type="SAM" id="SignalP"/>
    </source>
</evidence>
<dbReference type="EMBL" id="FWFS01000005">
    <property type="protein sequence ID" value="SLN42575.1"/>
    <property type="molecule type" value="Genomic_DNA"/>
</dbReference>
<accession>A0A1Y5SK88</accession>
<reference evidence="2 3" key="1">
    <citation type="submission" date="2017-03" db="EMBL/GenBank/DDBJ databases">
        <authorList>
            <person name="Afonso C.L."/>
            <person name="Miller P.J."/>
            <person name="Scott M.A."/>
            <person name="Spackman E."/>
            <person name="Goraichik I."/>
            <person name="Dimitrov K.M."/>
            <person name="Suarez D.L."/>
            <person name="Swayne D.E."/>
        </authorList>
    </citation>
    <scope>NUCLEOTIDE SEQUENCE [LARGE SCALE GENOMIC DNA]</scope>
    <source>
        <strain evidence="2 3">CECT 8620</strain>
    </source>
</reference>